<dbReference type="InterPro" id="IPR012337">
    <property type="entry name" value="RNaseH-like_sf"/>
</dbReference>
<evidence type="ECO:0000313" key="3">
    <source>
        <dbReference type="EMBL" id="AAZ19114.1"/>
    </source>
</evidence>
<evidence type="ECO:0000313" key="4">
    <source>
        <dbReference type="Proteomes" id="UP000000546"/>
    </source>
</evidence>
<feature type="domain" description="DNA-directed DNA polymerase family B exonuclease" evidence="2">
    <location>
        <begin position="16"/>
        <end position="130"/>
    </location>
</feature>
<accession>Q4FS94</accession>
<keyword evidence="4" id="KW-1185">Reference proteome</keyword>
<dbReference type="InterPro" id="IPR006133">
    <property type="entry name" value="DNA-dir_DNA_pol_B_exonuc"/>
</dbReference>
<dbReference type="HOGENOM" id="CLU_071817_0_0_6"/>
<keyword evidence="1" id="KW-0812">Transmembrane</keyword>
<dbReference type="KEGG" id="par:Psyc_1264"/>
<dbReference type="Pfam" id="PF03104">
    <property type="entry name" value="DNA_pol_B_exo1"/>
    <property type="match status" value="1"/>
</dbReference>
<keyword evidence="1" id="KW-1133">Transmembrane helix</keyword>
<dbReference type="AlphaFoldDB" id="Q4FS94"/>
<dbReference type="RefSeq" id="WP_011280536.1">
    <property type="nucleotide sequence ID" value="NC_007204.1"/>
</dbReference>
<evidence type="ECO:0000256" key="1">
    <source>
        <dbReference type="SAM" id="Phobius"/>
    </source>
</evidence>
<dbReference type="OrthoDB" id="7889003at2"/>
<sequence>MNSIKKYERYVKTRDKLKNLSKNESNSLVIHYSCESFYDIKDGKTPRITSICVRNFDTGQTHSFSIHKAAEIKKVNNSDIPKQYDSLEKSMLKEFFDFMKKNDKHTWVHWNMRDINYGFQAIEHRYKVLGGKPYSLDDNYKFDLSRALVSLYGNAYIGHPRLPKLMKKNKITEKDFLSGKEEAEAFEQNDFIKLHQSTLRKADVLANVLGRTLDGSLKNNSKWCERYGLSPKSLTLILKEHWIVFLIGLAASIIAISQFIID</sequence>
<dbReference type="InterPro" id="IPR036397">
    <property type="entry name" value="RNaseH_sf"/>
</dbReference>
<dbReference type="eggNOG" id="ENOG502ZC6A">
    <property type="taxonomic scope" value="Bacteria"/>
</dbReference>
<feature type="transmembrane region" description="Helical" evidence="1">
    <location>
        <begin position="242"/>
        <end position="261"/>
    </location>
</feature>
<dbReference type="GO" id="GO:0003676">
    <property type="term" value="F:nucleic acid binding"/>
    <property type="evidence" value="ECO:0007669"/>
    <property type="project" value="InterPro"/>
</dbReference>
<proteinExistence type="predicted"/>
<protein>
    <recommendedName>
        <fullName evidence="2">DNA-directed DNA polymerase family B exonuclease domain-containing protein</fullName>
    </recommendedName>
</protein>
<dbReference type="Proteomes" id="UP000000546">
    <property type="component" value="Chromosome"/>
</dbReference>
<dbReference type="Gene3D" id="3.30.420.10">
    <property type="entry name" value="Ribonuclease H-like superfamily/Ribonuclease H"/>
    <property type="match status" value="1"/>
</dbReference>
<gene>
    <name evidence="3" type="ordered locus">Psyc_1264</name>
</gene>
<name>Q4FS94_PSYA2</name>
<organism evidence="3 4">
    <name type="scientific">Psychrobacter arcticus (strain DSM 17307 / VKM B-2377 / 273-4)</name>
    <dbReference type="NCBI Taxonomy" id="259536"/>
    <lineage>
        <taxon>Bacteria</taxon>
        <taxon>Pseudomonadati</taxon>
        <taxon>Pseudomonadota</taxon>
        <taxon>Gammaproteobacteria</taxon>
        <taxon>Moraxellales</taxon>
        <taxon>Moraxellaceae</taxon>
        <taxon>Psychrobacter</taxon>
    </lineage>
</organism>
<reference evidence="3 4" key="1">
    <citation type="journal article" date="2010" name="Appl. Environ. Microbiol.">
        <title>The genome sequence of Psychrobacter arcticus 273-4, a psychroactive Siberian permafrost bacterium, reveals mechanisms for adaptation to low-temperature growth.</title>
        <authorList>
            <person name="Ayala-del-Rio H.L."/>
            <person name="Chain P.S."/>
            <person name="Grzymski J.J."/>
            <person name="Ponder M.A."/>
            <person name="Ivanova N."/>
            <person name="Bergholz P.W."/>
            <person name="Di Bartolo G."/>
            <person name="Hauser L."/>
            <person name="Land M."/>
            <person name="Bakermans C."/>
            <person name="Rodrigues D."/>
            <person name="Klappenbach J."/>
            <person name="Zarka D."/>
            <person name="Larimer F."/>
            <person name="Richardson P."/>
            <person name="Murray A."/>
            <person name="Thomashow M."/>
            <person name="Tiedje J.M."/>
        </authorList>
    </citation>
    <scope>NUCLEOTIDE SEQUENCE [LARGE SCALE GENOMIC DNA]</scope>
    <source>
        <strain evidence="4">DSM 17307 / VKM B-2377 / 273-4</strain>
    </source>
</reference>
<dbReference type="SUPFAM" id="SSF53098">
    <property type="entry name" value="Ribonuclease H-like"/>
    <property type="match status" value="1"/>
</dbReference>
<evidence type="ECO:0000259" key="2">
    <source>
        <dbReference type="Pfam" id="PF03104"/>
    </source>
</evidence>
<dbReference type="EMBL" id="CP000082">
    <property type="protein sequence ID" value="AAZ19114.1"/>
    <property type="molecule type" value="Genomic_DNA"/>
</dbReference>
<keyword evidence="1" id="KW-0472">Membrane</keyword>